<proteinExistence type="predicted"/>
<dbReference type="Proteomes" id="UP000245657">
    <property type="component" value="Unassembled WGS sequence"/>
</dbReference>
<evidence type="ECO:0000313" key="1">
    <source>
        <dbReference type="EMBL" id="PWR71293.1"/>
    </source>
</evidence>
<comment type="caution">
    <text evidence="1">The sequence shown here is derived from an EMBL/GenBank/DDBJ whole genome shotgun (WGS) entry which is preliminary data.</text>
</comment>
<reference evidence="1 2" key="1">
    <citation type="submission" date="2018-05" db="EMBL/GenBank/DDBJ databases">
        <title>Draft genome of Methanospirillum lacunae Ki8-1.</title>
        <authorList>
            <person name="Dueholm M.S."/>
            <person name="Nielsen P.H."/>
            <person name="Bakmann L.F."/>
            <person name="Otzen D.E."/>
        </authorList>
    </citation>
    <scope>NUCLEOTIDE SEQUENCE [LARGE SCALE GENOMIC DNA]</scope>
    <source>
        <strain evidence="1 2">Ki8-1</strain>
    </source>
</reference>
<sequence>MKRECLIGIFCLIVAGFAGADYLATSIQTDGSVILTTSGSDMNGSFTSRAMAIDTSEVALSVGEGEGLDTDLSVKSSGPVLVYDYATGRNSIIPDWLACAFIQQTQKQNDNSELFSTGILNKGSYSVSKSIRPDLSGSLYVNGSGLMSFGLQDSGNNSLRSIGFVSGNMTINDIVQHGGRV</sequence>
<protein>
    <submittedName>
        <fullName evidence="1">Uncharacterized protein</fullName>
    </submittedName>
</protein>
<evidence type="ECO:0000313" key="2">
    <source>
        <dbReference type="Proteomes" id="UP000245657"/>
    </source>
</evidence>
<dbReference type="RefSeq" id="WP_109968911.1">
    <property type="nucleotide sequence ID" value="NZ_CP176093.1"/>
</dbReference>
<dbReference type="EMBL" id="QGMY01000008">
    <property type="protein sequence ID" value="PWR71293.1"/>
    <property type="molecule type" value="Genomic_DNA"/>
</dbReference>
<keyword evidence="2" id="KW-1185">Reference proteome</keyword>
<dbReference type="AlphaFoldDB" id="A0A2V2N7P1"/>
<accession>A0A2V2N7P1</accession>
<organism evidence="1 2">
    <name type="scientific">Methanospirillum lacunae</name>
    <dbReference type="NCBI Taxonomy" id="668570"/>
    <lineage>
        <taxon>Archaea</taxon>
        <taxon>Methanobacteriati</taxon>
        <taxon>Methanobacteriota</taxon>
        <taxon>Stenosarchaea group</taxon>
        <taxon>Methanomicrobia</taxon>
        <taxon>Methanomicrobiales</taxon>
        <taxon>Methanospirillaceae</taxon>
        <taxon>Methanospirillum</taxon>
    </lineage>
</organism>
<dbReference type="GeneID" id="97547085"/>
<name>A0A2V2N7P1_9EURY</name>
<gene>
    <name evidence="1" type="ORF">DK846_10515</name>
</gene>